<dbReference type="Proteomes" id="UP001610104">
    <property type="component" value="Unassembled WGS sequence"/>
</dbReference>
<dbReference type="PANTHER" id="PTHR43547:SF2">
    <property type="entry name" value="HYBRID SIGNAL TRANSDUCTION HISTIDINE KINASE C"/>
    <property type="match status" value="1"/>
</dbReference>
<proteinExistence type="predicted"/>
<dbReference type="PRINTS" id="PR00344">
    <property type="entry name" value="BCTRLSENSOR"/>
</dbReference>
<dbReference type="InterPro" id="IPR005467">
    <property type="entry name" value="His_kinase_dom"/>
</dbReference>
<evidence type="ECO:0000256" key="3">
    <source>
        <dbReference type="ARBA" id="ARBA00022553"/>
    </source>
</evidence>
<comment type="catalytic activity">
    <reaction evidence="1">
        <text>ATP + protein L-histidine = ADP + protein N-phospho-L-histidine.</text>
        <dbReference type="EC" id="2.7.13.3"/>
    </reaction>
</comment>
<dbReference type="PROSITE" id="PS51257">
    <property type="entry name" value="PROKAR_LIPOPROTEIN"/>
    <property type="match status" value="1"/>
</dbReference>
<dbReference type="PROSITE" id="PS50109">
    <property type="entry name" value="HIS_KIN"/>
    <property type="match status" value="1"/>
</dbReference>
<dbReference type="EMBL" id="JBAWKC010000001">
    <property type="protein sequence ID" value="MFH6767987.1"/>
    <property type="molecule type" value="Genomic_DNA"/>
</dbReference>
<dbReference type="Gene3D" id="2.130.10.10">
    <property type="entry name" value="YVTN repeat-like/Quinoprotein amine dehydrogenase"/>
    <property type="match status" value="2"/>
</dbReference>
<dbReference type="Pfam" id="PF07495">
    <property type="entry name" value="Y_Y_Y"/>
    <property type="match status" value="1"/>
</dbReference>
<dbReference type="Pfam" id="PF02518">
    <property type="entry name" value="HATPase_c"/>
    <property type="match status" value="1"/>
</dbReference>
<dbReference type="InterPro" id="IPR013783">
    <property type="entry name" value="Ig-like_fold"/>
</dbReference>
<dbReference type="SUPFAM" id="SSF47384">
    <property type="entry name" value="Homodimeric domain of signal transducing histidine kinase"/>
    <property type="match status" value="1"/>
</dbReference>
<evidence type="ECO:0000313" key="6">
    <source>
        <dbReference type="Proteomes" id="UP001610104"/>
    </source>
</evidence>
<dbReference type="InterPro" id="IPR015943">
    <property type="entry name" value="WD40/YVTN_repeat-like_dom_sf"/>
</dbReference>
<keyword evidence="3" id="KW-0597">Phosphoprotein</keyword>
<dbReference type="PANTHER" id="PTHR43547">
    <property type="entry name" value="TWO-COMPONENT HISTIDINE KINASE"/>
    <property type="match status" value="1"/>
</dbReference>
<dbReference type="SUPFAM" id="SSF55874">
    <property type="entry name" value="ATPase domain of HSP90 chaperone/DNA topoisomerase II/histidine kinase"/>
    <property type="match status" value="1"/>
</dbReference>
<dbReference type="SMART" id="SM00387">
    <property type="entry name" value="HATPase_c"/>
    <property type="match status" value="1"/>
</dbReference>
<dbReference type="InterPro" id="IPR003594">
    <property type="entry name" value="HATPase_dom"/>
</dbReference>
<gene>
    <name evidence="5" type="ORF">V8G56_04495</name>
</gene>
<dbReference type="InterPro" id="IPR011110">
    <property type="entry name" value="Reg_prop"/>
</dbReference>
<dbReference type="InterPro" id="IPR003661">
    <property type="entry name" value="HisK_dim/P_dom"/>
</dbReference>
<dbReference type="InterPro" id="IPR011123">
    <property type="entry name" value="Y_Y_Y"/>
</dbReference>
<evidence type="ECO:0000259" key="4">
    <source>
        <dbReference type="PROSITE" id="PS50109"/>
    </source>
</evidence>
<organism evidence="5 6">
    <name type="scientific">Gaetbulibacter aquiaggeris</name>
    <dbReference type="NCBI Taxonomy" id="1735373"/>
    <lineage>
        <taxon>Bacteria</taxon>
        <taxon>Pseudomonadati</taxon>
        <taxon>Bacteroidota</taxon>
        <taxon>Flavobacteriia</taxon>
        <taxon>Flavobacteriales</taxon>
        <taxon>Flavobacteriaceae</taxon>
        <taxon>Gaetbulibacter</taxon>
    </lineage>
</organism>
<protein>
    <recommendedName>
        <fullName evidence="2">histidine kinase</fullName>
        <ecNumber evidence="2">2.7.13.3</ecNumber>
    </recommendedName>
</protein>
<comment type="caution">
    <text evidence="5">The sequence shown here is derived from an EMBL/GenBank/DDBJ whole genome shotgun (WGS) entry which is preliminary data.</text>
</comment>
<dbReference type="Gene3D" id="2.60.40.10">
    <property type="entry name" value="Immunoglobulins"/>
    <property type="match status" value="1"/>
</dbReference>
<evidence type="ECO:0000313" key="5">
    <source>
        <dbReference type="EMBL" id="MFH6767987.1"/>
    </source>
</evidence>
<dbReference type="InterPro" id="IPR036890">
    <property type="entry name" value="HATPase_C_sf"/>
</dbReference>
<dbReference type="Gene3D" id="1.10.287.130">
    <property type="match status" value="1"/>
</dbReference>
<sequence length="1235" mass="138742">MKITSKSILTTVIIGGFILFFTGCHNTNETPPFPVLESEFGQPGIKNLTIPKPDTVHWVTENRPDLNALPTTKFDWDKLPAKPFDIGQPFSIRKPMTSQAFDWNSLPRSSFTFENLPQHSLNVKVSVLGDPKITKAGNISNEPGATRGVTTFDAGFGLPTIPFSQNIDSNGMMWFGVNNGIVRYDSENLEIYNIEQNLEAKYVNCIYEDSKGRLWMVGNQGSISVMDKKANLVYEIANPFNPSRLFKIIEDKNGLFWLADNINGIIIINFDEKIMYQLDSKNGLLSNGGFEVYEDREGYIWITTRRRGGINIIDPTRTKNYALTTDNGLNINFVSMIVQDKEGKIWLPSFGGINILNPNKTSISFLPSESFDSSQFIITSIFQDHLGNFWMGTNNGLLFRYTEESGVFTKFIVRATSINSQWIYNIRENSDGDILVVSAQGGVFKISVNGARPGNYRTESGISNNNVWATLEAKDGKMWIGTYGGIDVFDPVENTLKHLGTEQGLVDIRTNNLMEDSQGRIWASGSISGISIIDPVNETIKKLSLYGGLKVEQIGNTIMALDGTFWTSSFSGEIKNIDFENATVKSFVDNDSVIGQSRKERIIQTDKNTFWVADQEYGLHKLDLAKNLRWRFTTDNGLISNNLYSLNKDDKNNIWITTERGVQMIDDSTIKITTFTVDEGLAANDVYDVEEKDGKIYLGTSKGLTILEPSEVDNKTLWKTKTIGKDQGLDYIDFAQNSISFDKNGRLWAGVEGQMLTVMDITVEDTTSIPARITSINIFDNQLVFKNNKLQEEKVTIDTLEQTQNQSKIDSSYQTLNNITWEKVNGPYNLPVGLTLPSNQNFLSFNYNGGQYSNPNNVVYRYILEGIDKNWSAISDKTTSENYRDLPSGEYTFKVASKGFNGVWSQPAEFSFTITPPWWQSWWAYLGYLIVLGLLAKQIHNYQKAKTIRIEREKSREKELAQAKEIEKAYTELKATQSQLIQSEKMASLGELTAGIAHEIQNPLNFVNNFSEINSELIVEMKEELDKGNLEEVQSLANHINENEKKIMFHGKRADSIVKGMLQHSRISNGKKELTNINALADEYLRLAYHGLRAKDKSFNATMVTDFDETIGDVEIIPQDIGRVILNLITNAFYVVDEKKKSGIENYVPTVTVITKNRDKNIEIQVTDNGNGIPENILSKIFEPFFTTKPTGKGTGLGLSMSYDIINQSHGGNLTVETKKGLGTTFAITLPKNKK</sequence>
<dbReference type="SUPFAM" id="SSF63829">
    <property type="entry name" value="Calcium-dependent phosphotriesterase"/>
    <property type="match status" value="3"/>
</dbReference>
<feature type="domain" description="Histidine kinase" evidence="4">
    <location>
        <begin position="995"/>
        <end position="1234"/>
    </location>
</feature>
<reference evidence="5 6" key="1">
    <citation type="submission" date="2024-02" db="EMBL/GenBank/DDBJ databases">
        <title>A Gaetbulibacter species isolated from tidal flats and genomic insights of their niches.</title>
        <authorList>
            <person name="Ye Y."/>
        </authorList>
    </citation>
    <scope>NUCLEOTIDE SEQUENCE [LARGE SCALE GENOMIC DNA]</scope>
    <source>
        <strain evidence="5 6">KEM-8</strain>
    </source>
</reference>
<name>A0ABW7MQJ2_9FLAO</name>
<evidence type="ECO:0000256" key="2">
    <source>
        <dbReference type="ARBA" id="ARBA00012438"/>
    </source>
</evidence>
<dbReference type="InterPro" id="IPR004358">
    <property type="entry name" value="Sig_transdc_His_kin-like_C"/>
</dbReference>
<dbReference type="CDD" id="cd00082">
    <property type="entry name" value="HisKA"/>
    <property type="match status" value="1"/>
</dbReference>
<dbReference type="InterPro" id="IPR036097">
    <property type="entry name" value="HisK_dim/P_sf"/>
</dbReference>
<accession>A0ABW7MQJ2</accession>
<evidence type="ECO:0000256" key="1">
    <source>
        <dbReference type="ARBA" id="ARBA00000085"/>
    </source>
</evidence>
<dbReference type="EC" id="2.7.13.3" evidence="2"/>
<dbReference type="Pfam" id="PF07494">
    <property type="entry name" value="Reg_prop"/>
    <property type="match status" value="2"/>
</dbReference>
<dbReference type="Gene3D" id="3.30.565.10">
    <property type="entry name" value="Histidine kinase-like ATPase, C-terminal domain"/>
    <property type="match status" value="1"/>
</dbReference>
<keyword evidence="6" id="KW-1185">Reference proteome</keyword>
<dbReference type="RefSeq" id="WP_395437259.1">
    <property type="nucleotide sequence ID" value="NZ_JBAWKC010000001.1"/>
</dbReference>